<evidence type="ECO:0000259" key="3">
    <source>
        <dbReference type="Pfam" id="PF24476"/>
    </source>
</evidence>
<dbReference type="Proteomes" id="UP000754883">
    <property type="component" value="Unassembled WGS sequence"/>
</dbReference>
<sequence length="954" mass="107235">MSVRIFDLEEWRILKAAQHFMLKAVESTLADTTTPSRPTGISTDQIDKLRFLRYEFMKLAISIEFDKEIQPQVAAHFKSETYKVFSYLETVLVTQLLSSRPAKHHKFPALWELEYIFSSSQGREAPTLSALLVLPHQNLDNWFAILDRITAFNKTAENLFWAPPLTSVPSLGDSLQDTLSAGLVRKSGVETTLECLEQHFSKCPRQPGQEHCILLQASRKKWNAEDTTDTTDALFLSSCAHPSAWQETKCSHHECLANSENSYIIADICDSIAECLQYNDPLHLMTLNNTLYKIDGDYTPGLEAIPKRTIQYLLDHQMLVPWSATVESSAPLKIRDKRELALNLAWCFVHLFDFKWMETGWSADQIYVLSSTADDSAPMIAEIPPYITCQQPNKEEPKLQPNMGKLFTGSVFLSLAKLLVEIEVGRSISIEEKDKFGNPSLWLTIRKLIKENQLSLACDDYIWAIDGCLDLHRNFDRLVRNKPESSPGEIIYKNIVTYLENDWNNYQRKTLKRRRSEQSLDGSYSGSKGRKKANLDIRVSSQAQIQETPSAVDVTPKRLRSRTKSLEVDHELEKRSIISRDSFNVEIHSPPACREEFEIAIICALGHEYTAVEDIIDQFWDDDGDNYGKLQGDPNHYTTGRIGHHNIVLVLLPEMGKTNASSAANSIRLSYTGVRLALVVGICGAVPKNGDEDIMLGDVIIGEKVVQHDFGRRYGDRFYRKSHNLGKANKEVSSITGKYKTPRSKRNVENHAAEILKDLQSRTVAQGRQGDYDDPGYASDRLFKPDYRHRHTVSPSCICASCLKDADPTCSVALVSTCKELQCDEKEMIHREPRSSSTRTPIIHIGAIASGDTVMKSGIQRDTIANELGVIAFEMEGCGVWEELPCLVIKGVCDYADSHKDKAWQKFAAASAASVAKAVIHRYIKTDKASGGSSRGSELSMGDRWETNTNGSHI</sequence>
<dbReference type="GO" id="GO:0009116">
    <property type="term" value="P:nucleoside metabolic process"/>
    <property type="evidence" value="ECO:0007669"/>
    <property type="project" value="InterPro"/>
</dbReference>
<dbReference type="AlphaFoldDB" id="A0A9N9UHJ6"/>
<gene>
    <name evidence="4" type="ORF">CBYS24578_00007145</name>
</gene>
<evidence type="ECO:0000313" key="4">
    <source>
        <dbReference type="EMBL" id="CAG9990916.1"/>
    </source>
</evidence>
<dbReference type="Pfam" id="PF01048">
    <property type="entry name" value="PNP_UDP_1"/>
    <property type="match status" value="1"/>
</dbReference>
<reference evidence="4" key="1">
    <citation type="submission" date="2021-10" db="EMBL/GenBank/DDBJ databases">
        <authorList>
            <person name="Piombo E."/>
        </authorList>
    </citation>
    <scope>NUCLEOTIDE SEQUENCE</scope>
</reference>
<feature type="domain" description="DUF7580" evidence="3">
    <location>
        <begin position="188"/>
        <end position="504"/>
    </location>
</feature>
<dbReference type="InterPro" id="IPR035994">
    <property type="entry name" value="Nucleoside_phosphorylase_sf"/>
</dbReference>
<dbReference type="Pfam" id="PF24476">
    <property type="entry name" value="DUF7580"/>
    <property type="match status" value="1"/>
</dbReference>
<evidence type="ECO:0000259" key="2">
    <source>
        <dbReference type="Pfam" id="PF01048"/>
    </source>
</evidence>
<dbReference type="GO" id="GO:0003824">
    <property type="term" value="F:catalytic activity"/>
    <property type="evidence" value="ECO:0007669"/>
    <property type="project" value="InterPro"/>
</dbReference>
<dbReference type="Gene3D" id="3.40.50.1580">
    <property type="entry name" value="Nucleoside phosphorylase domain"/>
    <property type="match status" value="1"/>
</dbReference>
<dbReference type="OrthoDB" id="5129440at2759"/>
<evidence type="ECO:0008006" key="6">
    <source>
        <dbReference type="Google" id="ProtNLM"/>
    </source>
</evidence>
<evidence type="ECO:0000313" key="5">
    <source>
        <dbReference type="Proteomes" id="UP000754883"/>
    </source>
</evidence>
<dbReference type="SUPFAM" id="SSF53167">
    <property type="entry name" value="Purine and uridine phosphorylases"/>
    <property type="match status" value="1"/>
</dbReference>
<proteinExistence type="predicted"/>
<organism evidence="4 5">
    <name type="scientific">Clonostachys byssicola</name>
    <dbReference type="NCBI Taxonomy" id="160290"/>
    <lineage>
        <taxon>Eukaryota</taxon>
        <taxon>Fungi</taxon>
        <taxon>Dikarya</taxon>
        <taxon>Ascomycota</taxon>
        <taxon>Pezizomycotina</taxon>
        <taxon>Sordariomycetes</taxon>
        <taxon>Hypocreomycetidae</taxon>
        <taxon>Hypocreales</taxon>
        <taxon>Bionectriaceae</taxon>
        <taxon>Clonostachys</taxon>
    </lineage>
</organism>
<keyword evidence="5" id="KW-1185">Reference proteome</keyword>
<dbReference type="InterPro" id="IPR000845">
    <property type="entry name" value="Nucleoside_phosphorylase_d"/>
</dbReference>
<dbReference type="InterPro" id="IPR056002">
    <property type="entry name" value="DUF7580"/>
</dbReference>
<name>A0A9N9UHJ6_9HYPO</name>
<protein>
    <recommendedName>
        <fullName evidence="6">Nucleoside phosphorylase domain-containing protein</fullName>
    </recommendedName>
</protein>
<dbReference type="PANTHER" id="PTHR46082:SF6">
    <property type="entry name" value="AAA+ ATPASE DOMAIN-CONTAINING PROTEIN-RELATED"/>
    <property type="match status" value="1"/>
</dbReference>
<dbReference type="EMBL" id="CABFNO020001476">
    <property type="protein sequence ID" value="CAG9990916.1"/>
    <property type="molecule type" value="Genomic_DNA"/>
</dbReference>
<comment type="caution">
    <text evidence="4">The sequence shown here is derived from an EMBL/GenBank/DDBJ whole genome shotgun (WGS) entry which is preliminary data.</text>
</comment>
<dbReference type="PANTHER" id="PTHR46082">
    <property type="entry name" value="ATP/GTP-BINDING PROTEIN-RELATED"/>
    <property type="match status" value="1"/>
</dbReference>
<feature type="region of interest" description="Disordered" evidence="1">
    <location>
        <begin position="928"/>
        <end position="954"/>
    </location>
</feature>
<feature type="domain" description="Nucleoside phosphorylase" evidence="2">
    <location>
        <begin position="598"/>
        <end position="924"/>
    </location>
</feature>
<accession>A0A9N9UHJ6</accession>
<dbReference type="InterPro" id="IPR053137">
    <property type="entry name" value="NLR-like"/>
</dbReference>
<evidence type="ECO:0000256" key="1">
    <source>
        <dbReference type="SAM" id="MobiDB-lite"/>
    </source>
</evidence>